<dbReference type="AlphaFoldDB" id="A0A0F7SJ16"/>
<dbReference type="PANTHER" id="PTHR39142">
    <property type="entry name" value="MID1P"/>
    <property type="match status" value="1"/>
</dbReference>
<feature type="compositionally biased region" description="Polar residues" evidence="1">
    <location>
        <begin position="468"/>
        <end position="479"/>
    </location>
</feature>
<accession>A0A0F7SJ16</accession>
<dbReference type="InterPro" id="IPR024338">
    <property type="entry name" value="MID1/Yam8"/>
</dbReference>
<organism evidence="2">
    <name type="scientific">Phaffia rhodozyma</name>
    <name type="common">Yeast</name>
    <name type="synonym">Xanthophyllomyces dendrorhous</name>
    <dbReference type="NCBI Taxonomy" id="264483"/>
    <lineage>
        <taxon>Eukaryota</taxon>
        <taxon>Fungi</taxon>
        <taxon>Dikarya</taxon>
        <taxon>Basidiomycota</taxon>
        <taxon>Agaricomycotina</taxon>
        <taxon>Tremellomycetes</taxon>
        <taxon>Cystofilobasidiales</taxon>
        <taxon>Mrakiaceae</taxon>
        <taxon>Phaffia</taxon>
    </lineage>
</organism>
<dbReference type="GO" id="GO:0005262">
    <property type="term" value="F:calcium channel activity"/>
    <property type="evidence" value="ECO:0007669"/>
    <property type="project" value="InterPro"/>
</dbReference>
<dbReference type="EMBL" id="LN483167">
    <property type="protein sequence ID" value="CDZ96972.1"/>
    <property type="molecule type" value="Genomic_DNA"/>
</dbReference>
<sequence>MESDSTNPCSVLTRPPELSRRARSSSGPSLSSRLVLTLAWACSTCLAQTVITNQTVKVSIPSLDSYLLSSSLDVPLLLSTSESTDVGSSINSTDQQPERVYLSFSFCSAFSESDAFPSIFVSNSSGVSVPSSSYLTKLGSSDSPSDGWKSSSTDGVWWVELSEGYGNWTGWRTGVGLSVAVWSNVGLAGTVEGGYVEIGVSSSGILHTITDSLPVLGDTTNSHALVFTPAFDSANGTIAQQTYPNYTLPPPVFDKDIPSSIPNQTLYVIPTSSFNVSSGMSLSVCFVRSNWNSVGVKLLEDNRTTTLNATEDGWRQQVVLSSGVSTENAGLKAGENYTLWSFTDTSTSLGVAGSGQLSGPIMFRMKQDGFPCPLVHSIQGCPTISYAAAISFDGSDPTSVVTSLPSSSNDTLTEMLASFSATLGTMACGRDMYSPISTCQDCYFVYRNWLCGSLFPRCGETPSADDPGSSTLIERTPSNPRLPASVLSPPSYTYQELLPCLETCHIVDRLCPVFLGFRCPFTQGGVTGNGTANLSYGVDLVDGLHQGELDGLGPGDLGMSADRWGNKRCALWEGWWA</sequence>
<evidence type="ECO:0000256" key="1">
    <source>
        <dbReference type="SAM" id="MobiDB-lite"/>
    </source>
</evidence>
<feature type="compositionally biased region" description="Polar residues" evidence="1">
    <location>
        <begin position="1"/>
        <end position="10"/>
    </location>
</feature>
<feature type="region of interest" description="Disordered" evidence="1">
    <location>
        <begin position="1"/>
        <end position="28"/>
    </location>
</feature>
<protein>
    <submittedName>
        <fullName evidence="2">Stretch-activated cation channel Mid1</fullName>
    </submittedName>
</protein>
<name>A0A0F7SJ16_PHARH</name>
<proteinExistence type="predicted"/>
<reference evidence="2" key="1">
    <citation type="submission" date="2014-08" db="EMBL/GenBank/DDBJ databases">
        <authorList>
            <person name="Sharma Rahul"/>
            <person name="Thines Marco"/>
        </authorList>
    </citation>
    <scope>NUCLEOTIDE SEQUENCE</scope>
</reference>
<dbReference type="Pfam" id="PF12929">
    <property type="entry name" value="Mid1"/>
    <property type="match status" value="1"/>
</dbReference>
<dbReference type="PANTHER" id="PTHR39142:SF1">
    <property type="entry name" value="AEL197CP"/>
    <property type="match status" value="1"/>
</dbReference>
<feature type="region of interest" description="Disordered" evidence="1">
    <location>
        <begin position="465"/>
        <end position="484"/>
    </location>
</feature>
<dbReference type="GO" id="GO:0098703">
    <property type="term" value="P:calcium ion import across plasma membrane"/>
    <property type="evidence" value="ECO:0007669"/>
    <property type="project" value="InterPro"/>
</dbReference>
<evidence type="ECO:0000313" key="2">
    <source>
        <dbReference type="EMBL" id="CDZ96972.1"/>
    </source>
</evidence>